<evidence type="ECO:0000313" key="1">
    <source>
        <dbReference type="EMBL" id="VFU18497.1"/>
    </source>
</evidence>
<protein>
    <submittedName>
        <fullName evidence="1">Uncharacterized protein</fullName>
    </submittedName>
</protein>
<organism evidence="1">
    <name type="scientific">anaerobic digester metagenome</name>
    <dbReference type="NCBI Taxonomy" id="1263854"/>
    <lineage>
        <taxon>unclassified sequences</taxon>
        <taxon>metagenomes</taxon>
        <taxon>ecological metagenomes</taxon>
    </lineage>
</organism>
<sequence length="282" mass="30745">MPIGGIGVVPFSFPFLVYFYLPIDTWTLNAHPGLNVDVKHALSDSFIIQIIDPLQIDGAGYPVSGRLRILSPKLGTISIVFRDSQNMDFKLNSGNEVPVVWSSLMNLLSSDDTPDWQKGAAFACFLISCLITETDSVLDTIFLIEQNEDTIISEGRVTFEGDEFPDAPPSGISKKGSSHLSFTDMSGDSKAGPGDDFTWTYYNMWDASSGMLSIGAVYLVNYLRNVEVTNGVGNITSIGFPSSDGGGVVYDYVTRHKISSESPHAIEYTITFNGGFTVVFEK</sequence>
<proteinExistence type="predicted"/>
<accession>A0A485M7L8</accession>
<dbReference type="AlphaFoldDB" id="A0A485M7L8"/>
<name>A0A485M7L8_9ZZZZ</name>
<reference evidence="1" key="1">
    <citation type="submission" date="2019-03" db="EMBL/GenBank/DDBJ databases">
        <authorList>
            <person name="Hao L."/>
        </authorList>
    </citation>
    <scope>NUCLEOTIDE SEQUENCE</scope>
</reference>
<dbReference type="EMBL" id="CAADRM010000152">
    <property type="protein sequence ID" value="VFU18497.1"/>
    <property type="molecule type" value="Genomic_DNA"/>
</dbReference>
<gene>
    <name evidence="1" type="ORF">SCFA_840008</name>
</gene>